<dbReference type="RefSeq" id="WP_303548944.1">
    <property type="nucleotide sequence ID" value="NZ_JAUOPG010000002.1"/>
</dbReference>
<keyword evidence="2" id="KW-0472">Membrane</keyword>
<name>A0AAW7XIH6_9GAMM</name>
<keyword evidence="2" id="KW-0812">Transmembrane</keyword>
<evidence type="ECO:0000313" key="5">
    <source>
        <dbReference type="Proteomes" id="UP001169862"/>
    </source>
</evidence>
<evidence type="ECO:0000256" key="1">
    <source>
        <dbReference type="SAM" id="MobiDB-lite"/>
    </source>
</evidence>
<dbReference type="InterPro" id="IPR011723">
    <property type="entry name" value="Znf/thioredoxin_put"/>
</dbReference>
<dbReference type="InterPro" id="IPR021834">
    <property type="entry name" value="DUF3426"/>
</dbReference>
<evidence type="ECO:0000259" key="3">
    <source>
        <dbReference type="Pfam" id="PF13719"/>
    </source>
</evidence>
<feature type="region of interest" description="Disordered" evidence="1">
    <location>
        <begin position="48"/>
        <end position="93"/>
    </location>
</feature>
<reference evidence="4" key="1">
    <citation type="submission" date="2023-07" db="EMBL/GenBank/DDBJ databases">
        <title>Genome content predicts the carbon catabolic preferences of heterotrophic bacteria.</title>
        <authorList>
            <person name="Gralka M."/>
        </authorList>
    </citation>
    <scope>NUCLEOTIDE SEQUENCE</scope>
    <source>
        <strain evidence="4">I2M16</strain>
    </source>
</reference>
<proteinExistence type="predicted"/>
<dbReference type="EMBL" id="JAUOPG010000002">
    <property type="protein sequence ID" value="MDO6452872.1"/>
    <property type="molecule type" value="Genomic_DNA"/>
</dbReference>
<sequence length="280" mass="31003">MSEASFITSCPECKTRFSVNAGQLKIAAGKVRCGVCLQVFEAKPAISPERKSSTAKPMAPASSAKPARSPSQSQPLTASRDDAFNRHSPSLNTASKPKLYIPVEKISVSTSPAPSNKISLPNSIAAGFSLVLIVLLLFQVAWFKRTDWLNNPTLRPLYAPFYELVDVPMPPRAAPNLIRAYQLTLQPHEQHQEALRISLLLENNASFAQPFPSMQLEFMDVKGRLIAQRLFTATEYINEQLFPEQLIPTHQPIQIQLDILNPGRRAVSYQVKLIPDSKNG</sequence>
<feature type="domain" description="Zinc finger/thioredoxin putative" evidence="3">
    <location>
        <begin position="7"/>
        <end position="42"/>
    </location>
</feature>
<dbReference type="AlphaFoldDB" id="A0AAW7XIH6"/>
<dbReference type="Pfam" id="PF11906">
    <property type="entry name" value="DUF3426"/>
    <property type="match status" value="1"/>
</dbReference>
<dbReference type="NCBIfam" id="TIGR02098">
    <property type="entry name" value="MJ0042_CXXC"/>
    <property type="match status" value="1"/>
</dbReference>
<protein>
    <submittedName>
        <fullName evidence="4">DUF3426 domain-containing protein</fullName>
    </submittedName>
</protein>
<gene>
    <name evidence="4" type="ORF">Q4490_04780</name>
</gene>
<feature type="transmembrane region" description="Helical" evidence="2">
    <location>
        <begin position="124"/>
        <end position="143"/>
    </location>
</feature>
<evidence type="ECO:0000313" key="4">
    <source>
        <dbReference type="EMBL" id="MDO6452872.1"/>
    </source>
</evidence>
<dbReference type="Pfam" id="PF13719">
    <property type="entry name" value="Zn_ribbon_5"/>
    <property type="match status" value="1"/>
</dbReference>
<accession>A0AAW7XIH6</accession>
<dbReference type="Proteomes" id="UP001169862">
    <property type="component" value="Unassembled WGS sequence"/>
</dbReference>
<keyword evidence="2" id="KW-1133">Transmembrane helix</keyword>
<organism evidence="4 5">
    <name type="scientific">Neptunomonas phycophila</name>
    <dbReference type="NCBI Taxonomy" id="1572645"/>
    <lineage>
        <taxon>Bacteria</taxon>
        <taxon>Pseudomonadati</taxon>
        <taxon>Pseudomonadota</taxon>
        <taxon>Gammaproteobacteria</taxon>
        <taxon>Oceanospirillales</taxon>
        <taxon>Oceanospirillaceae</taxon>
        <taxon>Neptunomonas</taxon>
    </lineage>
</organism>
<feature type="compositionally biased region" description="Low complexity" evidence="1">
    <location>
        <begin position="54"/>
        <end position="75"/>
    </location>
</feature>
<evidence type="ECO:0000256" key="2">
    <source>
        <dbReference type="SAM" id="Phobius"/>
    </source>
</evidence>
<comment type="caution">
    <text evidence="4">The sequence shown here is derived from an EMBL/GenBank/DDBJ whole genome shotgun (WGS) entry which is preliminary data.</text>
</comment>